<evidence type="ECO:0000256" key="7">
    <source>
        <dbReference type="ARBA" id="ARBA00022889"/>
    </source>
</evidence>
<reference evidence="15" key="2">
    <citation type="submission" date="2024-04" db="UniProtKB">
        <authorList>
            <consortium name="Ensembl"/>
        </authorList>
    </citation>
    <scope>IDENTIFICATION</scope>
</reference>
<evidence type="ECO:0000256" key="10">
    <source>
        <dbReference type="ARBA" id="ARBA00023180"/>
    </source>
</evidence>
<evidence type="ECO:0000256" key="3">
    <source>
        <dbReference type="ARBA" id="ARBA00022530"/>
    </source>
</evidence>
<name>G3N7R0_GASAC</name>
<dbReference type="Gene3D" id="2.10.25.10">
    <property type="entry name" value="Laminin"/>
    <property type="match status" value="4"/>
</dbReference>
<dbReference type="GO" id="GO:0005604">
    <property type="term" value="C:basement membrane"/>
    <property type="evidence" value="ECO:0007669"/>
    <property type="project" value="UniProtKB-SubCell"/>
</dbReference>
<evidence type="ECO:0000256" key="2">
    <source>
        <dbReference type="ARBA" id="ARBA00022525"/>
    </source>
</evidence>
<keyword evidence="10" id="KW-0325">Glycoprotein</keyword>
<dbReference type="AlphaFoldDB" id="G3N7R0"/>
<evidence type="ECO:0000256" key="1">
    <source>
        <dbReference type="ARBA" id="ARBA00004302"/>
    </source>
</evidence>
<evidence type="ECO:0000313" key="15">
    <source>
        <dbReference type="Ensembl" id="ENSGACP00000001343.1"/>
    </source>
</evidence>
<dbReference type="PROSITE" id="PS50027">
    <property type="entry name" value="EGF_LAM_2"/>
    <property type="match status" value="3"/>
</dbReference>
<evidence type="ECO:0000256" key="9">
    <source>
        <dbReference type="ARBA" id="ARBA00023157"/>
    </source>
</evidence>
<feature type="compositionally biased region" description="Basic and acidic residues" evidence="13">
    <location>
        <begin position="280"/>
        <end position="299"/>
    </location>
</feature>
<dbReference type="Pfam" id="PF00053">
    <property type="entry name" value="EGF_laminin"/>
    <property type="match status" value="4"/>
</dbReference>
<dbReference type="InterPro" id="IPR000742">
    <property type="entry name" value="EGF"/>
</dbReference>
<evidence type="ECO:0000256" key="4">
    <source>
        <dbReference type="ARBA" id="ARBA00022729"/>
    </source>
</evidence>
<feature type="compositionally biased region" description="Basic residues" evidence="13">
    <location>
        <begin position="300"/>
        <end position="309"/>
    </location>
</feature>
<feature type="disulfide bond" evidence="12">
    <location>
        <begin position="85"/>
        <end position="94"/>
    </location>
</feature>
<dbReference type="InterPro" id="IPR002049">
    <property type="entry name" value="LE_dom"/>
</dbReference>
<comment type="subcellular location">
    <subcellularLocation>
        <location evidence="1">Secreted</location>
        <location evidence="1">Extracellular space</location>
        <location evidence="1">Extracellular matrix</location>
        <location evidence="1">Basement membrane</location>
    </subcellularLocation>
</comment>
<dbReference type="GO" id="GO:0009888">
    <property type="term" value="P:tissue development"/>
    <property type="evidence" value="ECO:0007669"/>
    <property type="project" value="TreeGrafter"/>
</dbReference>
<organism evidence="15">
    <name type="scientific">Gasterosteus aculeatus</name>
    <name type="common">Three-spined stickleback</name>
    <dbReference type="NCBI Taxonomy" id="69293"/>
    <lineage>
        <taxon>Eukaryota</taxon>
        <taxon>Metazoa</taxon>
        <taxon>Chordata</taxon>
        <taxon>Craniata</taxon>
        <taxon>Vertebrata</taxon>
        <taxon>Euteleostomi</taxon>
        <taxon>Actinopterygii</taxon>
        <taxon>Neopterygii</taxon>
        <taxon>Teleostei</taxon>
        <taxon>Neoteleostei</taxon>
        <taxon>Acanthomorphata</taxon>
        <taxon>Eupercaria</taxon>
        <taxon>Perciformes</taxon>
        <taxon>Cottioidei</taxon>
        <taxon>Gasterosteales</taxon>
        <taxon>Gasterosteidae</taxon>
        <taxon>Gasterosteus</taxon>
    </lineage>
</organism>
<dbReference type="PRINTS" id="PR00011">
    <property type="entry name" value="EGFLAMININ"/>
</dbReference>
<feature type="domain" description="Laminin EGF-like" evidence="14">
    <location>
        <begin position="161"/>
        <end position="208"/>
    </location>
</feature>
<evidence type="ECO:0000256" key="8">
    <source>
        <dbReference type="ARBA" id="ARBA00023054"/>
    </source>
</evidence>
<dbReference type="Ensembl" id="ENSGACT00000001344.1">
    <property type="protein sequence ID" value="ENSGACP00000001343.1"/>
    <property type="gene ID" value="ENSGACG00000001039.1"/>
</dbReference>
<dbReference type="FunFam" id="2.10.25.10:FF:000067">
    <property type="entry name" value="Laminin subunit gamma 1"/>
    <property type="match status" value="1"/>
</dbReference>
<dbReference type="FunFam" id="2.10.25.10:FF:000174">
    <property type="entry name" value="Laminin subunit gamma-1"/>
    <property type="match status" value="1"/>
</dbReference>
<dbReference type="PANTHER" id="PTHR10574">
    <property type="entry name" value="NETRIN/LAMININ-RELATED"/>
    <property type="match status" value="1"/>
</dbReference>
<evidence type="ECO:0000256" key="13">
    <source>
        <dbReference type="SAM" id="MobiDB-lite"/>
    </source>
</evidence>
<evidence type="ECO:0000259" key="14">
    <source>
        <dbReference type="PROSITE" id="PS50027"/>
    </source>
</evidence>
<keyword evidence="4" id="KW-0732">Signal</keyword>
<keyword evidence="9 12" id="KW-1015">Disulfide bond</keyword>
<evidence type="ECO:0000256" key="12">
    <source>
        <dbReference type="PROSITE-ProRule" id="PRU00460"/>
    </source>
</evidence>
<proteinExistence type="predicted"/>
<evidence type="ECO:0000256" key="11">
    <source>
        <dbReference type="ARBA" id="ARBA00023292"/>
    </source>
</evidence>
<dbReference type="SUPFAM" id="SSF57196">
    <property type="entry name" value="EGF/Laminin"/>
    <property type="match status" value="4"/>
</dbReference>
<protein>
    <recommendedName>
        <fullName evidence="14">Laminin EGF-like domain-containing protein</fullName>
    </recommendedName>
</protein>
<sequence>RACRACKCSDNIDPNAVGNCDRETGECLKCIYSTAGFFCDRCKDGYYSNALAANAADKCKPCSCSPSGTVGGQTSCSQVTGQCECLPNVAQRDCSVCQPGFFNLQSAAGCERCNCDPIGSTSGQCDITSGQCECQPGVSGRLCQRCEVNFFGFSSSGCKPCDCDPEGSRSGQCEEDGRCGCRPGFVGARCDMCEENYFYNRSAPGCQQCPSCYGLVRDKVNQQRQKLQDLQTLIDSLGSGEGSVPDEAFEDRLKEAERSIMELLEEAEASRGPHFCLGPPERHQQHADDPVEPPAEHPRHGGRHGHAGRPRTPPRPGGRGPDRPRSPGAGQG</sequence>
<evidence type="ECO:0000256" key="5">
    <source>
        <dbReference type="ARBA" id="ARBA00022737"/>
    </source>
</evidence>
<feature type="region of interest" description="Disordered" evidence="13">
    <location>
        <begin position="272"/>
        <end position="332"/>
    </location>
</feature>
<evidence type="ECO:0000256" key="6">
    <source>
        <dbReference type="ARBA" id="ARBA00022869"/>
    </source>
</evidence>
<dbReference type="PANTHER" id="PTHR10574:SF406">
    <property type="entry name" value="LAMININ SUBUNIT ALPHA 5"/>
    <property type="match status" value="1"/>
</dbReference>
<feature type="disulfide bond" evidence="12">
    <location>
        <begin position="134"/>
        <end position="143"/>
    </location>
</feature>
<dbReference type="InterPro" id="IPR050440">
    <property type="entry name" value="Laminin/Netrin_ECM"/>
</dbReference>
<keyword evidence="3" id="KW-0272">Extracellular matrix</keyword>
<dbReference type="PROSITE" id="PS01248">
    <property type="entry name" value="EGF_LAM_1"/>
    <property type="match status" value="2"/>
</dbReference>
<keyword evidence="11 12" id="KW-0424">Laminin EGF-like domain</keyword>
<dbReference type="GO" id="GO:0007155">
    <property type="term" value="P:cell adhesion"/>
    <property type="evidence" value="ECO:0007669"/>
    <property type="project" value="UniProtKB-KW"/>
</dbReference>
<keyword evidence="5" id="KW-0677">Repeat</keyword>
<dbReference type="SMART" id="SM00180">
    <property type="entry name" value="EGF_Lam"/>
    <property type="match status" value="4"/>
</dbReference>
<feature type="disulfide bond" evidence="12">
    <location>
        <begin position="115"/>
        <end position="132"/>
    </location>
</feature>
<feature type="domain" description="Laminin EGF-like" evidence="14">
    <location>
        <begin position="113"/>
        <end position="160"/>
    </location>
</feature>
<dbReference type="FunFam" id="2.10.25.10:FF:000224">
    <property type="entry name" value="Usherin"/>
    <property type="match status" value="1"/>
</dbReference>
<feature type="disulfide bond" evidence="12">
    <location>
        <begin position="161"/>
        <end position="173"/>
    </location>
</feature>
<dbReference type="GO" id="GO:0009887">
    <property type="term" value="P:animal organ morphogenesis"/>
    <property type="evidence" value="ECO:0007669"/>
    <property type="project" value="TreeGrafter"/>
</dbReference>
<comment type="caution">
    <text evidence="12">Lacks conserved residue(s) required for the propagation of feature annotation.</text>
</comment>
<dbReference type="FunFam" id="2.10.25.10:FF:000163">
    <property type="entry name" value="laminin subunit gamma-1"/>
    <property type="match status" value="1"/>
</dbReference>
<dbReference type="SMART" id="SM00181">
    <property type="entry name" value="EGF"/>
    <property type="match status" value="2"/>
</dbReference>
<feature type="disulfide bond" evidence="12">
    <location>
        <begin position="181"/>
        <end position="190"/>
    </location>
</feature>
<accession>G3N7R0</accession>
<keyword evidence="8" id="KW-0175">Coiled coil</keyword>
<dbReference type="CDD" id="cd00055">
    <property type="entry name" value="EGF_Lam"/>
    <property type="match status" value="4"/>
</dbReference>
<reference evidence="15" key="1">
    <citation type="submission" date="2006-01" db="EMBL/GenBank/DDBJ databases">
        <authorList>
            <person name="Lindblad-Toh K."/>
            <person name="Mauceli E."/>
            <person name="Grabherr M."/>
            <person name="Chang J.L."/>
            <person name="Lander E.S."/>
        </authorList>
    </citation>
    <scope>NUCLEOTIDE SEQUENCE [LARGE SCALE GENOMIC DNA]</scope>
</reference>
<feature type="disulfide bond" evidence="12">
    <location>
        <begin position="113"/>
        <end position="125"/>
    </location>
</feature>
<dbReference type="Bgee" id="ENSGACG00000001039">
    <property type="expression patterns" value="Expressed in heart and 13 other cell types or tissues"/>
</dbReference>
<feature type="domain" description="Laminin EGF-like" evidence="14">
    <location>
        <begin position="62"/>
        <end position="112"/>
    </location>
</feature>
<keyword evidence="6" id="KW-0084">Basement membrane</keyword>
<keyword evidence="2" id="KW-0964">Secreted</keyword>
<keyword evidence="7" id="KW-0130">Cell adhesion</keyword>